<gene>
    <name evidence="2" type="ORF">GCK32_006314</name>
</gene>
<evidence type="ECO:0000256" key="1">
    <source>
        <dbReference type="SAM" id="MobiDB-lite"/>
    </source>
</evidence>
<feature type="region of interest" description="Disordered" evidence="1">
    <location>
        <begin position="1"/>
        <end position="55"/>
    </location>
</feature>
<proteinExistence type="predicted"/>
<comment type="caution">
    <text evidence="2">The sequence shown here is derived from an EMBL/GenBank/DDBJ whole genome shotgun (WGS) entry which is preliminary data.</text>
</comment>
<dbReference type="AlphaFoldDB" id="A0AAN8FCN5"/>
<reference evidence="2 3" key="1">
    <citation type="submission" date="2019-10" db="EMBL/GenBank/DDBJ databases">
        <title>Assembly and Annotation for the nematode Trichostrongylus colubriformis.</title>
        <authorList>
            <person name="Martin J."/>
        </authorList>
    </citation>
    <scope>NUCLEOTIDE SEQUENCE [LARGE SCALE GENOMIC DNA]</scope>
    <source>
        <strain evidence="2">G859</strain>
        <tissue evidence="2">Whole worm</tissue>
    </source>
</reference>
<name>A0AAN8FCN5_TRICO</name>
<evidence type="ECO:0000313" key="3">
    <source>
        <dbReference type="Proteomes" id="UP001331761"/>
    </source>
</evidence>
<keyword evidence="3" id="KW-1185">Reference proteome</keyword>
<organism evidence="2 3">
    <name type="scientific">Trichostrongylus colubriformis</name>
    <name type="common">Black scour worm</name>
    <dbReference type="NCBI Taxonomy" id="6319"/>
    <lineage>
        <taxon>Eukaryota</taxon>
        <taxon>Metazoa</taxon>
        <taxon>Ecdysozoa</taxon>
        <taxon>Nematoda</taxon>
        <taxon>Chromadorea</taxon>
        <taxon>Rhabditida</taxon>
        <taxon>Rhabditina</taxon>
        <taxon>Rhabditomorpha</taxon>
        <taxon>Strongyloidea</taxon>
        <taxon>Trichostrongylidae</taxon>
        <taxon>Trichostrongylus</taxon>
    </lineage>
</organism>
<protein>
    <submittedName>
        <fullName evidence="2">Uncharacterized protein</fullName>
    </submittedName>
</protein>
<accession>A0AAN8FCN5</accession>
<dbReference type="Proteomes" id="UP001331761">
    <property type="component" value="Unassembled WGS sequence"/>
</dbReference>
<evidence type="ECO:0000313" key="2">
    <source>
        <dbReference type="EMBL" id="KAK5973749.1"/>
    </source>
</evidence>
<sequence length="170" mass="19586">MQEDNSSLQLRRHQKSREGDLQTSSGPRTHKWKSYVEEDARPPAPPPSSAHVSREMRGQGINLGRSCVMVRCPKYLATRKEEKHENLGTCGYKPTRINKVVIEDERRKGRKPHRLAEFPISSRIATANSLGVSLQPPLPLSAHPTREELQRHFQFKNALNRKNRRHWQIA</sequence>
<dbReference type="EMBL" id="WIXE01015082">
    <property type="protein sequence ID" value="KAK5973749.1"/>
    <property type="molecule type" value="Genomic_DNA"/>
</dbReference>